<dbReference type="Gene3D" id="1.10.150.50">
    <property type="entry name" value="Transcription Factor, Ets-1"/>
    <property type="match status" value="1"/>
</dbReference>
<evidence type="ECO:0000256" key="7">
    <source>
        <dbReference type="ARBA" id="ARBA00022833"/>
    </source>
</evidence>
<evidence type="ECO:0000256" key="6">
    <source>
        <dbReference type="ARBA" id="ARBA00022786"/>
    </source>
</evidence>
<dbReference type="InterPro" id="IPR001660">
    <property type="entry name" value="SAM"/>
</dbReference>
<dbReference type="InterPro" id="IPR051628">
    <property type="entry name" value="LUBAC_E3_Ligases"/>
</dbReference>
<dbReference type="SUPFAM" id="SSF57850">
    <property type="entry name" value="RING/U-box"/>
    <property type="match status" value="2"/>
</dbReference>
<dbReference type="PROSITE" id="PS50105">
    <property type="entry name" value="SAM_DOMAIN"/>
    <property type="match status" value="1"/>
</dbReference>
<keyword evidence="3" id="KW-0479">Metal-binding</keyword>
<dbReference type="SUPFAM" id="SSF47769">
    <property type="entry name" value="SAM/Pointed domain"/>
    <property type="match status" value="1"/>
</dbReference>
<keyword evidence="11" id="KW-1185">Reference proteome</keyword>
<keyword evidence="7" id="KW-0862">Zinc</keyword>
<evidence type="ECO:0000313" key="11">
    <source>
        <dbReference type="Proteomes" id="UP000887572"/>
    </source>
</evidence>
<evidence type="ECO:0000256" key="1">
    <source>
        <dbReference type="ARBA" id="ARBA00004906"/>
    </source>
</evidence>
<feature type="compositionally biased region" description="Basic and acidic residues" evidence="8">
    <location>
        <begin position="430"/>
        <end position="443"/>
    </location>
</feature>
<dbReference type="PROSITE" id="PS51873">
    <property type="entry name" value="TRIAD"/>
    <property type="match status" value="1"/>
</dbReference>
<dbReference type="InterPro" id="IPR047546">
    <property type="entry name" value="Rcat_RBR_RNF216"/>
</dbReference>
<evidence type="ECO:0000259" key="9">
    <source>
        <dbReference type="PROSITE" id="PS50105"/>
    </source>
</evidence>
<accession>A0A914GSK4</accession>
<feature type="domain" description="SAM" evidence="9">
    <location>
        <begin position="498"/>
        <end position="542"/>
    </location>
</feature>
<dbReference type="PANTHER" id="PTHR22770">
    <property type="entry name" value="UBIQUITIN CONJUGATING ENZYME 7 INTERACTING PROTEIN-RELATED"/>
    <property type="match status" value="1"/>
</dbReference>
<evidence type="ECO:0000256" key="5">
    <source>
        <dbReference type="ARBA" id="ARBA00022771"/>
    </source>
</evidence>
<dbReference type="InterPro" id="IPR013761">
    <property type="entry name" value="SAM/pointed_sf"/>
</dbReference>
<feature type="compositionally biased region" description="Low complexity" evidence="8">
    <location>
        <begin position="606"/>
        <end position="782"/>
    </location>
</feature>
<proteinExistence type="predicted"/>
<feature type="region of interest" description="Disordered" evidence="8">
    <location>
        <begin position="596"/>
        <end position="808"/>
    </location>
</feature>
<dbReference type="WBParaSite" id="Gr19_v10_g1000.t1">
    <property type="protein sequence ID" value="Gr19_v10_g1000.t1"/>
    <property type="gene ID" value="Gr19_v10_g1000"/>
</dbReference>
<evidence type="ECO:0000313" key="12">
    <source>
        <dbReference type="WBParaSite" id="Gr19_v10_g1000.t1"/>
    </source>
</evidence>
<keyword evidence="2" id="KW-0808">Transferase</keyword>
<dbReference type="Proteomes" id="UP000887572">
    <property type="component" value="Unplaced"/>
</dbReference>
<comment type="pathway">
    <text evidence="1">Protein modification; protein ubiquitination.</text>
</comment>
<dbReference type="AlphaFoldDB" id="A0A914GSK4"/>
<dbReference type="InterPro" id="IPR044066">
    <property type="entry name" value="TRIAD_supradom"/>
</dbReference>
<keyword evidence="6" id="KW-0833">Ubl conjugation pathway</keyword>
<name>A0A914GSK4_GLORO</name>
<evidence type="ECO:0000256" key="2">
    <source>
        <dbReference type="ARBA" id="ARBA00022679"/>
    </source>
</evidence>
<dbReference type="CDD" id="cd20353">
    <property type="entry name" value="Rcat_RBR_RNF216"/>
    <property type="match status" value="1"/>
</dbReference>
<protein>
    <submittedName>
        <fullName evidence="12">RING-type domain-containing protein</fullName>
    </submittedName>
</protein>
<dbReference type="GO" id="GO:0008270">
    <property type="term" value="F:zinc ion binding"/>
    <property type="evidence" value="ECO:0007669"/>
    <property type="project" value="UniProtKB-KW"/>
</dbReference>
<keyword evidence="4" id="KW-0677">Repeat</keyword>
<feature type="region of interest" description="Disordered" evidence="8">
    <location>
        <begin position="385"/>
        <end position="443"/>
    </location>
</feature>
<dbReference type="PANTHER" id="PTHR22770:SF47">
    <property type="entry name" value="E3 UBIQUITIN-PROTEIN LIGASE RNF216"/>
    <property type="match status" value="1"/>
</dbReference>
<sequence>MTDCPTKSDCDSNTSTTDTERREIVGLFPKLDLTEVFTEYGHLSSGAIIDLILEKQHQIPCKRGTCLRLMLKACSFAIGVSAWWPRWLGGRVFRIMLSSIKAKVTGVPSVKECMECTVCWESATVEELCFCDGTTTVTSSTSSSSNDGQQNTIVTLSNETHAFCRQCLERHALATVEEMPLAKGGLGLRCMVNDCENPITFQEIQTFMSPSMVQRLEERCAELSVVQANLSYMERCRSCNCAVELGASPAVLQVFRCPECRLQFCRLCDEEWQDEHKGISCEQFGKQQNRERLLEKRLSEAVVRNCLKCKVAFVKHDGCNRVTCRCGANQCYICRENDIDYDHFCRCFREKIPPKLPFKCSKCGKGCLLWQRAEPVEKQQMERIRREMEEEEKAKAKKRLGTGTAAPTSSTSSSSRIPVKNKGKVVVAEKPCKTNGKESQEKRRLPPELLHEVFLALPYQANRQLLLLRNPTVYHRASVQRQRRRNIDALVTRGVLTWTVEEVSRWVNFVTRSDSNGDRFVEEEIDGSALILLDEKTLSNNLNFLPGTAIELWSALVKLKLKHIDDLELKRKYATDWSWFHLAQNVEFIRRTMKKEEKAKTKEQVGTGTAASTSSTNSSSLGTGTAASTSSTNSSSLGTGTAASTSSTNSSSLGTGTAASTSSTNSSSLGTGTAASTSSTNSSSLGTGTAASTSSTNSSSLGTGTAASTSSTNSSSLGTGTAASTSSTNSSSLGTGTAASTSSTSSSSLGTGDSAGTSTSSTNSSSFGTGTAAPTSSTSSSSRIPVKNKGKVVVAEKPCKTNGKVVKK</sequence>
<keyword evidence="5" id="KW-0863">Zinc-finger</keyword>
<evidence type="ECO:0000256" key="3">
    <source>
        <dbReference type="ARBA" id="ARBA00022723"/>
    </source>
</evidence>
<evidence type="ECO:0000259" key="10">
    <source>
        <dbReference type="PROSITE" id="PS51873"/>
    </source>
</evidence>
<reference evidence="12" key="1">
    <citation type="submission" date="2022-11" db="UniProtKB">
        <authorList>
            <consortium name="WormBaseParasite"/>
        </authorList>
    </citation>
    <scope>IDENTIFICATION</scope>
</reference>
<evidence type="ECO:0000256" key="8">
    <source>
        <dbReference type="SAM" id="MobiDB-lite"/>
    </source>
</evidence>
<feature type="domain" description="RING-type" evidence="10">
    <location>
        <begin position="135"/>
        <end position="351"/>
    </location>
</feature>
<dbReference type="GO" id="GO:0016740">
    <property type="term" value="F:transferase activity"/>
    <property type="evidence" value="ECO:0007669"/>
    <property type="project" value="UniProtKB-KW"/>
</dbReference>
<feature type="compositionally biased region" description="Basic and acidic residues" evidence="8">
    <location>
        <begin position="385"/>
        <end position="394"/>
    </location>
</feature>
<evidence type="ECO:0000256" key="4">
    <source>
        <dbReference type="ARBA" id="ARBA00022737"/>
    </source>
</evidence>
<organism evidence="11 12">
    <name type="scientific">Globodera rostochiensis</name>
    <name type="common">Golden nematode worm</name>
    <name type="synonym">Heterodera rostochiensis</name>
    <dbReference type="NCBI Taxonomy" id="31243"/>
    <lineage>
        <taxon>Eukaryota</taxon>
        <taxon>Metazoa</taxon>
        <taxon>Ecdysozoa</taxon>
        <taxon>Nematoda</taxon>
        <taxon>Chromadorea</taxon>
        <taxon>Rhabditida</taxon>
        <taxon>Tylenchina</taxon>
        <taxon>Tylenchomorpha</taxon>
        <taxon>Tylenchoidea</taxon>
        <taxon>Heteroderidae</taxon>
        <taxon>Heteroderinae</taxon>
        <taxon>Globodera</taxon>
    </lineage>
</organism>
<dbReference type="Pfam" id="PF26200">
    <property type="entry name" value="Rcat_RNF216"/>
    <property type="match status" value="1"/>
</dbReference>
<dbReference type="Gene3D" id="1.20.120.1750">
    <property type="match status" value="1"/>
</dbReference>